<keyword evidence="1" id="KW-0732">Signal</keyword>
<dbReference type="Proteomes" id="UP001209885">
    <property type="component" value="Unassembled WGS sequence"/>
</dbReference>
<evidence type="ECO:0000313" key="3">
    <source>
        <dbReference type="Proteomes" id="UP001209885"/>
    </source>
</evidence>
<organism evidence="2 3">
    <name type="scientific">Mangrovivirga halotolerans</name>
    <dbReference type="NCBI Taxonomy" id="2993936"/>
    <lineage>
        <taxon>Bacteria</taxon>
        <taxon>Pseudomonadati</taxon>
        <taxon>Bacteroidota</taxon>
        <taxon>Cytophagia</taxon>
        <taxon>Cytophagales</taxon>
        <taxon>Mangrovivirgaceae</taxon>
        <taxon>Mangrovivirga</taxon>
    </lineage>
</organism>
<comment type="caution">
    <text evidence="2">The sequence shown here is derived from an EMBL/GenBank/DDBJ whole genome shotgun (WGS) entry which is preliminary data.</text>
</comment>
<name>A0ABT3RVT7_9BACT</name>
<protein>
    <recommendedName>
        <fullName evidence="4">Outer membrane protein with beta-barrel domain</fullName>
    </recommendedName>
</protein>
<evidence type="ECO:0000256" key="1">
    <source>
        <dbReference type="SAM" id="SignalP"/>
    </source>
</evidence>
<reference evidence="2 3" key="1">
    <citation type="submission" date="2022-11" db="EMBL/GenBank/DDBJ databases">
        <title>The characterization of three novel Bacteroidetes species and genomic analysis of their roles in tidal elemental geochemical cycles.</title>
        <authorList>
            <person name="Ma K."/>
        </authorList>
    </citation>
    <scope>NUCLEOTIDE SEQUENCE [LARGE SCALE GENOMIC DNA]</scope>
    <source>
        <strain evidence="2 3">M17</strain>
    </source>
</reference>
<gene>
    <name evidence="2" type="ORF">OO013_17810</name>
</gene>
<proteinExistence type="predicted"/>
<keyword evidence="3" id="KW-1185">Reference proteome</keyword>
<sequence>MKKLLLTFFAVIALSFASNAQGWGPDKGTTQISAGLGTGVYGIPVFADVQFGVSEYITLGPRVAFSSRTTYYGNDRYRESYFSLSMVANYHYSKHISALPSELDLYGGLELGYVAYRDNWNDDLYTPEDRSTVMLGIRAGAKWFFTPNFGAMLELGGGAGRSGALVGVTFGL</sequence>
<evidence type="ECO:0000313" key="2">
    <source>
        <dbReference type="EMBL" id="MCX2745743.1"/>
    </source>
</evidence>
<dbReference type="EMBL" id="JAPFQN010000011">
    <property type="protein sequence ID" value="MCX2745743.1"/>
    <property type="molecule type" value="Genomic_DNA"/>
</dbReference>
<feature type="signal peptide" evidence="1">
    <location>
        <begin position="1"/>
        <end position="20"/>
    </location>
</feature>
<dbReference type="RefSeq" id="WP_266058341.1">
    <property type="nucleotide sequence ID" value="NZ_JAPFQN010000011.1"/>
</dbReference>
<evidence type="ECO:0008006" key="4">
    <source>
        <dbReference type="Google" id="ProtNLM"/>
    </source>
</evidence>
<accession>A0ABT3RVT7</accession>
<dbReference type="Gene3D" id="2.40.160.20">
    <property type="match status" value="1"/>
</dbReference>
<feature type="chain" id="PRO_5046979902" description="Outer membrane protein with beta-barrel domain" evidence="1">
    <location>
        <begin position="21"/>
        <end position="172"/>
    </location>
</feature>